<dbReference type="Pfam" id="PF08281">
    <property type="entry name" value="Sigma70_r4_2"/>
    <property type="match status" value="1"/>
</dbReference>
<feature type="domain" description="HTH luxR-type" evidence="5">
    <location>
        <begin position="129"/>
        <end position="187"/>
    </location>
</feature>
<keyword evidence="7" id="KW-1185">Reference proteome</keyword>
<dbReference type="NCBIfam" id="TIGR02937">
    <property type="entry name" value="sigma70-ECF"/>
    <property type="match status" value="1"/>
</dbReference>
<reference evidence="6 7" key="1">
    <citation type="submission" date="2024-12" db="EMBL/GenBank/DDBJ databases">
        <authorList>
            <person name="Hu S."/>
        </authorList>
    </citation>
    <scope>NUCLEOTIDE SEQUENCE [LARGE SCALE GENOMIC DNA]</scope>
    <source>
        <strain evidence="6 7">P-25</strain>
    </source>
</reference>
<dbReference type="InterPro" id="IPR000792">
    <property type="entry name" value="Tscrpt_reg_LuxR_C"/>
</dbReference>
<dbReference type="InterPro" id="IPR013249">
    <property type="entry name" value="RNA_pol_sigma70_r4_t2"/>
</dbReference>
<dbReference type="RefSeq" id="WP_138729556.1">
    <property type="nucleotide sequence ID" value="NZ_SRMP02000052.1"/>
</dbReference>
<dbReference type="InterPro" id="IPR013324">
    <property type="entry name" value="RNA_pol_sigma_r3/r4-like"/>
</dbReference>
<keyword evidence="3" id="KW-0731">Sigma factor</keyword>
<comment type="similarity">
    <text evidence="1">Belongs to the sigma-70 factor family. ECF subfamily.</text>
</comment>
<name>A0ABW9JQD0_9SPHI</name>
<evidence type="ECO:0000313" key="6">
    <source>
        <dbReference type="EMBL" id="MFN0293906.1"/>
    </source>
</evidence>
<gene>
    <name evidence="6" type="ORF">E5L68_021195</name>
</gene>
<dbReference type="InterPro" id="IPR014284">
    <property type="entry name" value="RNA_pol_sigma-70_dom"/>
</dbReference>
<evidence type="ECO:0000256" key="3">
    <source>
        <dbReference type="ARBA" id="ARBA00023082"/>
    </source>
</evidence>
<dbReference type="Proteomes" id="UP001517367">
    <property type="component" value="Unassembled WGS sequence"/>
</dbReference>
<evidence type="ECO:0000313" key="7">
    <source>
        <dbReference type="Proteomes" id="UP001517367"/>
    </source>
</evidence>
<protein>
    <submittedName>
        <fullName evidence="6">RNA polymerase sigma factor</fullName>
    </submittedName>
</protein>
<comment type="caution">
    <text evidence="6">The sequence shown here is derived from an EMBL/GenBank/DDBJ whole genome shotgun (WGS) entry which is preliminary data.</text>
</comment>
<dbReference type="Gene3D" id="1.10.10.10">
    <property type="entry name" value="Winged helix-like DNA-binding domain superfamily/Winged helix DNA-binding domain"/>
    <property type="match status" value="1"/>
</dbReference>
<dbReference type="InterPro" id="IPR036388">
    <property type="entry name" value="WH-like_DNA-bd_sf"/>
</dbReference>
<sequence length="193" mass="22998">MNIGHSSYTLEELLLRIKEDDQRAFDELYTRTWKQLYVKTYSKLKIEDLSKDIVQEVFVDFWNKRHARDIQNVQAYLMQAVKFKVLDEFRKSRYEFVELDNFIEQIRDSNDADSQLISKEFFTALKAWTETLPAKRREIFKLKYEEGLSNKEIADRLDVSVKTVQNQLLNSSAELKVLLRSALFTHFLFFFGS</sequence>
<evidence type="ECO:0000256" key="1">
    <source>
        <dbReference type="ARBA" id="ARBA00010641"/>
    </source>
</evidence>
<dbReference type="PANTHER" id="PTHR43133">
    <property type="entry name" value="RNA POLYMERASE ECF-TYPE SIGMA FACTO"/>
    <property type="match status" value="1"/>
</dbReference>
<organism evidence="6 7">
    <name type="scientific">Pedobacter helvus</name>
    <dbReference type="NCBI Taxonomy" id="2563444"/>
    <lineage>
        <taxon>Bacteria</taxon>
        <taxon>Pseudomonadati</taxon>
        <taxon>Bacteroidota</taxon>
        <taxon>Sphingobacteriia</taxon>
        <taxon>Sphingobacteriales</taxon>
        <taxon>Sphingobacteriaceae</taxon>
        <taxon>Pedobacter</taxon>
    </lineage>
</organism>
<keyword evidence="4" id="KW-0804">Transcription</keyword>
<dbReference type="CDD" id="cd06171">
    <property type="entry name" value="Sigma70_r4"/>
    <property type="match status" value="1"/>
</dbReference>
<keyword evidence="2" id="KW-0805">Transcription regulation</keyword>
<evidence type="ECO:0000256" key="2">
    <source>
        <dbReference type="ARBA" id="ARBA00023015"/>
    </source>
</evidence>
<proteinExistence type="inferred from homology"/>
<dbReference type="SMART" id="SM00421">
    <property type="entry name" value="HTH_LUXR"/>
    <property type="match status" value="1"/>
</dbReference>
<dbReference type="InterPro" id="IPR039425">
    <property type="entry name" value="RNA_pol_sigma-70-like"/>
</dbReference>
<evidence type="ECO:0000259" key="5">
    <source>
        <dbReference type="SMART" id="SM00421"/>
    </source>
</evidence>
<dbReference type="SUPFAM" id="SSF88946">
    <property type="entry name" value="Sigma2 domain of RNA polymerase sigma factors"/>
    <property type="match status" value="1"/>
</dbReference>
<dbReference type="PANTHER" id="PTHR43133:SF46">
    <property type="entry name" value="RNA POLYMERASE SIGMA-70 FACTOR ECF SUBFAMILY"/>
    <property type="match status" value="1"/>
</dbReference>
<dbReference type="SUPFAM" id="SSF88659">
    <property type="entry name" value="Sigma3 and sigma4 domains of RNA polymerase sigma factors"/>
    <property type="match status" value="1"/>
</dbReference>
<evidence type="ECO:0000256" key="4">
    <source>
        <dbReference type="ARBA" id="ARBA00023163"/>
    </source>
</evidence>
<accession>A0ABW9JQD0</accession>
<dbReference type="Gene3D" id="1.10.1740.10">
    <property type="match status" value="1"/>
</dbReference>
<dbReference type="EMBL" id="SRMP02000052">
    <property type="protein sequence ID" value="MFN0293906.1"/>
    <property type="molecule type" value="Genomic_DNA"/>
</dbReference>
<dbReference type="InterPro" id="IPR013325">
    <property type="entry name" value="RNA_pol_sigma_r2"/>
</dbReference>